<proteinExistence type="predicted"/>
<dbReference type="AlphaFoldDB" id="A0A2S7WMN0"/>
<evidence type="ECO:0000259" key="1">
    <source>
        <dbReference type="PROSITE" id="PS50042"/>
    </source>
</evidence>
<dbReference type="CDD" id="cd00038">
    <property type="entry name" value="CAP_ED"/>
    <property type="match status" value="1"/>
</dbReference>
<accession>A0A2S7WMN0</accession>
<dbReference type="InterPro" id="IPR018490">
    <property type="entry name" value="cNMP-bd_dom_sf"/>
</dbReference>
<dbReference type="Pfam" id="PF00027">
    <property type="entry name" value="cNMP_binding"/>
    <property type="match status" value="1"/>
</dbReference>
<reference evidence="2 3" key="1">
    <citation type="submission" date="2016-12" db="EMBL/GenBank/DDBJ databases">
        <title>Trade-off between light-utilization and light-protection in marine flavobacteria.</title>
        <authorList>
            <person name="Kumagai Y."/>
            <person name="Yoshizawa S."/>
            <person name="Kogure K."/>
            <person name="Iwasaki W."/>
        </authorList>
    </citation>
    <scope>NUCLEOTIDE SEQUENCE [LARGE SCALE GENOMIC DNA]</scope>
    <source>
        <strain evidence="2 3">NBRC 108759</strain>
    </source>
</reference>
<dbReference type="Proteomes" id="UP000238882">
    <property type="component" value="Unassembled WGS sequence"/>
</dbReference>
<dbReference type="OrthoDB" id="663011at2"/>
<evidence type="ECO:0000313" key="3">
    <source>
        <dbReference type="Proteomes" id="UP000238882"/>
    </source>
</evidence>
<dbReference type="EMBL" id="MSCN01000001">
    <property type="protein sequence ID" value="PQJ78877.1"/>
    <property type="molecule type" value="Genomic_DNA"/>
</dbReference>
<dbReference type="InterPro" id="IPR000595">
    <property type="entry name" value="cNMP-bd_dom"/>
</dbReference>
<organism evidence="2 3">
    <name type="scientific">Polaribacter porphyrae</name>
    <dbReference type="NCBI Taxonomy" id="1137780"/>
    <lineage>
        <taxon>Bacteria</taxon>
        <taxon>Pseudomonadati</taxon>
        <taxon>Bacteroidota</taxon>
        <taxon>Flavobacteriia</taxon>
        <taxon>Flavobacteriales</taxon>
        <taxon>Flavobacteriaceae</taxon>
    </lineage>
</organism>
<dbReference type="SUPFAM" id="SSF51206">
    <property type="entry name" value="cAMP-binding domain-like"/>
    <property type="match status" value="1"/>
</dbReference>
<dbReference type="Gene3D" id="2.60.120.10">
    <property type="entry name" value="Jelly Rolls"/>
    <property type="match status" value="1"/>
</dbReference>
<gene>
    <name evidence="2" type="ORF">BTO18_06625</name>
</gene>
<dbReference type="RefSeq" id="WP_105015473.1">
    <property type="nucleotide sequence ID" value="NZ_MSCN01000001.1"/>
</dbReference>
<feature type="domain" description="Cyclic nucleotide-binding" evidence="1">
    <location>
        <begin position="26"/>
        <end position="108"/>
    </location>
</feature>
<dbReference type="PROSITE" id="PS50042">
    <property type="entry name" value="CNMP_BINDING_3"/>
    <property type="match status" value="1"/>
</dbReference>
<evidence type="ECO:0000313" key="2">
    <source>
        <dbReference type="EMBL" id="PQJ78877.1"/>
    </source>
</evidence>
<comment type="caution">
    <text evidence="2">The sequence shown here is derived from an EMBL/GenBank/DDBJ whole genome shotgun (WGS) entry which is preliminary data.</text>
</comment>
<keyword evidence="3" id="KW-1185">Reference proteome</keyword>
<name>A0A2S7WMN0_9FLAO</name>
<dbReference type="InterPro" id="IPR014710">
    <property type="entry name" value="RmlC-like_jellyroll"/>
</dbReference>
<sequence length="186" mass="21824">MNIKEYTANFIDYNFDGNLPFKTILKKVKKGTIITDYDELEKKVYFLIDGIVKVSIMKNEEERILDFIFNHSFFASYSSLLTNNPSDVSIKTYTDCTLEVVDYLELKKAYTFSMIANKLGRIETEKLYTKKVRREKELLTKTAEERYLLLATNYPEVLKRIAIKDISKYLGIQPESLSRIRKRLIS</sequence>
<protein>
    <recommendedName>
        <fullName evidence="1">Cyclic nucleotide-binding domain-containing protein</fullName>
    </recommendedName>
</protein>